<proteinExistence type="predicted"/>
<name>A0A1B6KNM6_9HEMI</name>
<evidence type="ECO:0000313" key="1">
    <source>
        <dbReference type="EMBL" id="JAT13045.1"/>
    </source>
</evidence>
<dbReference type="EMBL" id="GEBQ01026932">
    <property type="protein sequence ID" value="JAT13045.1"/>
    <property type="molecule type" value="Transcribed_RNA"/>
</dbReference>
<dbReference type="PANTHER" id="PTHR47510">
    <property type="entry name" value="REVERSE TRANSCRIPTASE DOMAIN-CONTAINING PROTEIN"/>
    <property type="match status" value="1"/>
</dbReference>
<dbReference type="PANTHER" id="PTHR47510:SF3">
    <property type="entry name" value="ENDO_EXONUCLEASE_PHOSPHATASE DOMAIN-CONTAINING PROTEIN"/>
    <property type="match status" value="1"/>
</dbReference>
<reference evidence="1" key="1">
    <citation type="submission" date="2015-11" db="EMBL/GenBank/DDBJ databases">
        <title>De novo transcriptome assembly of four potential Pierce s Disease insect vectors from Arizona vineyards.</title>
        <authorList>
            <person name="Tassone E.E."/>
        </authorList>
    </citation>
    <scope>NUCLEOTIDE SEQUENCE</scope>
</reference>
<sequence length="224" mass="26523">MRKFLTENIKLFSQLLFKETWIEVYCTRVEEKYNIFLKLFAYYFEQAFPKTLITKTNTKKNNWLTDELKTKRVEIIELTKEFRKTKSINIKNLLKQENDKYKKELNQAKTEYFQGRIDNSSNVQKTVWRIINSEVGEKGKPHLEDIVLNVGTHNILDPKLISNLFNDYFVNVVADMNVNDTGHIVNVIPDIVHNDNLVIQPKFSLRPIEDREVEKVIDLLKNKN</sequence>
<organism evidence="1">
    <name type="scientific">Graphocephala atropunctata</name>
    <dbReference type="NCBI Taxonomy" id="36148"/>
    <lineage>
        <taxon>Eukaryota</taxon>
        <taxon>Metazoa</taxon>
        <taxon>Ecdysozoa</taxon>
        <taxon>Arthropoda</taxon>
        <taxon>Hexapoda</taxon>
        <taxon>Insecta</taxon>
        <taxon>Pterygota</taxon>
        <taxon>Neoptera</taxon>
        <taxon>Paraneoptera</taxon>
        <taxon>Hemiptera</taxon>
        <taxon>Auchenorrhyncha</taxon>
        <taxon>Membracoidea</taxon>
        <taxon>Cicadellidae</taxon>
        <taxon>Cicadellinae</taxon>
        <taxon>Cicadellini</taxon>
        <taxon>Graphocephala</taxon>
    </lineage>
</organism>
<protein>
    <submittedName>
        <fullName evidence="1">Uncharacterized protein</fullName>
    </submittedName>
</protein>
<gene>
    <name evidence="1" type="ORF">g.48163</name>
</gene>
<accession>A0A1B6KNM6</accession>
<dbReference type="AlphaFoldDB" id="A0A1B6KNM6"/>